<organism evidence="6 7">
    <name type="scientific">Krasilnikoviella flava</name>
    <dbReference type="NCBI Taxonomy" id="526729"/>
    <lineage>
        <taxon>Bacteria</taxon>
        <taxon>Bacillati</taxon>
        <taxon>Actinomycetota</taxon>
        <taxon>Actinomycetes</taxon>
        <taxon>Micrococcales</taxon>
        <taxon>Promicromonosporaceae</taxon>
        <taxon>Krasilnikoviella</taxon>
    </lineage>
</organism>
<evidence type="ECO:0000256" key="4">
    <source>
        <dbReference type="RuleBase" id="RU003513"/>
    </source>
</evidence>
<dbReference type="RefSeq" id="WP_079572779.1">
    <property type="nucleotide sequence ID" value="NZ_FUZQ01000002.1"/>
</dbReference>
<dbReference type="PANTHER" id="PTHR43174">
    <property type="entry name" value="UDP-N-ACETYLGLUCOSAMINE 2-EPIMERASE"/>
    <property type="match status" value="1"/>
</dbReference>
<dbReference type="Pfam" id="PF02350">
    <property type="entry name" value="Epimerase_2"/>
    <property type="match status" value="1"/>
</dbReference>
<dbReference type="InterPro" id="IPR003331">
    <property type="entry name" value="UDP_GlcNAc_Epimerase_2_dom"/>
</dbReference>
<dbReference type="EC" id="5.1.3.14" evidence="3"/>
<dbReference type="Proteomes" id="UP000189777">
    <property type="component" value="Unassembled WGS sequence"/>
</dbReference>
<dbReference type="CDD" id="cd03786">
    <property type="entry name" value="GTB_UDP-GlcNAc_2-Epimerase"/>
    <property type="match status" value="1"/>
</dbReference>
<feature type="domain" description="UDP-N-acetylglucosamine 2-epimerase" evidence="5">
    <location>
        <begin position="28"/>
        <end position="386"/>
    </location>
</feature>
<reference evidence="6 7" key="1">
    <citation type="submission" date="2017-02" db="EMBL/GenBank/DDBJ databases">
        <authorList>
            <person name="Peterson S.W."/>
        </authorList>
    </citation>
    <scope>NUCLEOTIDE SEQUENCE [LARGE SCALE GENOMIC DNA]</scope>
    <source>
        <strain evidence="6 7">DSM 21481</strain>
    </source>
</reference>
<evidence type="ECO:0000256" key="1">
    <source>
        <dbReference type="ARBA" id="ARBA00023235"/>
    </source>
</evidence>
<dbReference type="AlphaFoldDB" id="A0A1T5JI22"/>
<protein>
    <recommendedName>
        <fullName evidence="3">UDP-N-acetylglucosamine 2-epimerase (non-hydrolyzing)</fullName>
        <ecNumber evidence="3">5.1.3.14</ecNumber>
    </recommendedName>
</protein>
<dbReference type="STRING" id="526729.SAMN04324258_1390"/>
<name>A0A1T5JI22_9MICO</name>
<dbReference type="NCBIfam" id="TIGR00236">
    <property type="entry name" value="wecB"/>
    <property type="match status" value="1"/>
</dbReference>
<comment type="similarity">
    <text evidence="2 4">Belongs to the UDP-N-acetylglucosamine 2-epimerase family.</text>
</comment>
<keyword evidence="7" id="KW-1185">Reference proteome</keyword>
<dbReference type="GO" id="GO:0008761">
    <property type="term" value="F:UDP-N-acetylglucosamine 2-epimerase activity"/>
    <property type="evidence" value="ECO:0007669"/>
    <property type="project" value="UniProtKB-EC"/>
</dbReference>
<dbReference type="EMBL" id="FUZQ01000002">
    <property type="protein sequence ID" value="SKC50803.1"/>
    <property type="molecule type" value="Genomic_DNA"/>
</dbReference>
<gene>
    <name evidence="6" type="ORF">SAMN04324258_1390</name>
</gene>
<dbReference type="Gene3D" id="3.40.50.2000">
    <property type="entry name" value="Glycogen Phosphorylase B"/>
    <property type="match status" value="2"/>
</dbReference>
<keyword evidence="1 4" id="KW-0413">Isomerase</keyword>
<dbReference type="InterPro" id="IPR029767">
    <property type="entry name" value="WecB-like"/>
</dbReference>
<accession>A0A1T5JI22</accession>
<dbReference type="PANTHER" id="PTHR43174:SF2">
    <property type="entry name" value="UDP-N-ACETYLGLUCOSAMINE 2-EPIMERASE"/>
    <property type="match status" value="1"/>
</dbReference>
<evidence type="ECO:0000313" key="6">
    <source>
        <dbReference type="EMBL" id="SKC50803.1"/>
    </source>
</evidence>
<proteinExistence type="inferred from homology"/>
<sequence>MPLPVSPEILVVLGTRPEAIKLFPLIQRLQEHPRLRPVVVTTGQHKELVDYVLQETGCEVAGDLGVGRPGLTLNQLSSSVIARLDEFVTGRYGPPPEHISGRVREDHYPAACVVHGDTSSAAAAAVAAFHLRIPVVHVEAGLRTGTTLSPFPEELNRQLIGRIASFHAAPTRSNVQNLVREGVEIGRTFVTGNTGIDALQWAAARQVPYGRPELAWLEEDTTSRVVTVTAHRRENWGGGISNIMSAVHRLADAYPDVRFVVPVHANPRVADAVREGLKDVPGVVLTDPMEYQTFARLLARSYLVVTDSGGIQEEAPTFGVPVLVARTTTERTEGVEAGTLELVGTDPDRIVAAASRVLDDPAAHAAFSRQANPYGDGHAAERIVAAAEHLVFNTPVPHMSGLSFVRSQVLEWAGFERTDSIEGPVFIREPVPVDHVAQDVEDVVIKSKSAADPYAQGTV</sequence>
<evidence type="ECO:0000256" key="3">
    <source>
        <dbReference type="ARBA" id="ARBA00038858"/>
    </source>
</evidence>
<evidence type="ECO:0000256" key="2">
    <source>
        <dbReference type="ARBA" id="ARBA00038209"/>
    </source>
</evidence>
<evidence type="ECO:0000259" key="5">
    <source>
        <dbReference type="Pfam" id="PF02350"/>
    </source>
</evidence>
<evidence type="ECO:0000313" key="7">
    <source>
        <dbReference type="Proteomes" id="UP000189777"/>
    </source>
</evidence>
<dbReference type="SUPFAM" id="SSF53756">
    <property type="entry name" value="UDP-Glycosyltransferase/glycogen phosphorylase"/>
    <property type="match status" value="1"/>
</dbReference>
<dbReference type="OrthoDB" id="9803238at2"/>